<name>A0A7R8VAF8_TIMDO</name>
<dbReference type="EMBL" id="OA564369">
    <property type="protein sequence ID" value="CAD7194023.1"/>
    <property type="molecule type" value="Genomic_DNA"/>
</dbReference>
<proteinExistence type="predicted"/>
<sequence>MIALDLRLWVGQTYCASPLVNSGTLVVCKDQDENYCYKSDGSEGNTGPSSPGSRLAVTSSCHYMAHERLSYAFSVWRMEGDWNGGGHV</sequence>
<protein>
    <submittedName>
        <fullName evidence="1">Uncharacterized protein</fullName>
    </submittedName>
</protein>
<dbReference type="AlphaFoldDB" id="A0A7R8VAF8"/>
<evidence type="ECO:0000313" key="1">
    <source>
        <dbReference type="EMBL" id="CAD7194023.1"/>
    </source>
</evidence>
<gene>
    <name evidence="1" type="ORF">TDIB3V08_LOCUS462</name>
</gene>
<organism evidence="1">
    <name type="scientific">Timema douglasi</name>
    <name type="common">Walking stick</name>
    <dbReference type="NCBI Taxonomy" id="61478"/>
    <lineage>
        <taxon>Eukaryota</taxon>
        <taxon>Metazoa</taxon>
        <taxon>Ecdysozoa</taxon>
        <taxon>Arthropoda</taxon>
        <taxon>Hexapoda</taxon>
        <taxon>Insecta</taxon>
        <taxon>Pterygota</taxon>
        <taxon>Neoptera</taxon>
        <taxon>Polyneoptera</taxon>
        <taxon>Phasmatodea</taxon>
        <taxon>Timematodea</taxon>
        <taxon>Timematoidea</taxon>
        <taxon>Timematidae</taxon>
        <taxon>Timema</taxon>
    </lineage>
</organism>
<reference evidence="1" key="1">
    <citation type="submission" date="2020-11" db="EMBL/GenBank/DDBJ databases">
        <authorList>
            <person name="Tran Van P."/>
        </authorList>
    </citation>
    <scope>NUCLEOTIDE SEQUENCE</scope>
</reference>
<accession>A0A7R8VAF8</accession>